<dbReference type="AlphaFoldDB" id="A0A165F0N7"/>
<dbReference type="GeneID" id="63820178"/>
<evidence type="ECO:0000313" key="1">
    <source>
        <dbReference type="EMBL" id="KZT08114.1"/>
    </source>
</evidence>
<dbReference type="EMBL" id="KV427616">
    <property type="protein sequence ID" value="KZT08114.1"/>
    <property type="molecule type" value="Genomic_DNA"/>
</dbReference>
<accession>A0A165F0N7</accession>
<dbReference type="Proteomes" id="UP000076871">
    <property type="component" value="Unassembled WGS sequence"/>
</dbReference>
<sequence length="174" mass="20301">LPQLPIEVWENVINHLWDDQNTLKECRLVCRAWLPPSRFHLRRWVMIRTVNGVKAYAKVLKQTPELSKRPHNMTIEGSLRGVLSSLSMAAILLARKLPQLATLTIRNSYWQPWTMHNDIFLHLSTFSVTRLVVFNVRFPSITVFGRLVCALPCLVELECTCLIFEHDHFHRDAF</sequence>
<name>A0A165F0N7_9APHY</name>
<dbReference type="RefSeq" id="XP_040765854.1">
    <property type="nucleotide sequence ID" value="XM_040903147.1"/>
</dbReference>
<reference evidence="1 2" key="1">
    <citation type="journal article" date="2016" name="Mol. Biol. Evol.">
        <title>Comparative Genomics of Early-Diverging Mushroom-Forming Fungi Provides Insights into the Origins of Lignocellulose Decay Capabilities.</title>
        <authorList>
            <person name="Nagy L.G."/>
            <person name="Riley R."/>
            <person name="Tritt A."/>
            <person name="Adam C."/>
            <person name="Daum C."/>
            <person name="Floudas D."/>
            <person name="Sun H."/>
            <person name="Yadav J.S."/>
            <person name="Pangilinan J."/>
            <person name="Larsson K.H."/>
            <person name="Matsuura K."/>
            <person name="Barry K."/>
            <person name="Labutti K."/>
            <person name="Kuo R."/>
            <person name="Ohm R.A."/>
            <person name="Bhattacharya S.S."/>
            <person name="Shirouzu T."/>
            <person name="Yoshinaga Y."/>
            <person name="Martin F.M."/>
            <person name="Grigoriev I.V."/>
            <person name="Hibbett D.S."/>
        </authorList>
    </citation>
    <scope>NUCLEOTIDE SEQUENCE [LARGE SCALE GENOMIC DNA]</scope>
    <source>
        <strain evidence="1 2">93-53</strain>
    </source>
</reference>
<dbReference type="OrthoDB" id="2804670at2759"/>
<protein>
    <recommendedName>
        <fullName evidence="3">F-box domain-containing protein</fullName>
    </recommendedName>
</protein>
<dbReference type="InParanoid" id="A0A165F0N7"/>
<evidence type="ECO:0000313" key="2">
    <source>
        <dbReference type="Proteomes" id="UP000076871"/>
    </source>
</evidence>
<gene>
    <name evidence="1" type="ORF">LAESUDRAFT_609320</name>
</gene>
<proteinExistence type="predicted"/>
<organism evidence="1 2">
    <name type="scientific">Laetiporus sulphureus 93-53</name>
    <dbReference type="NCBI Taxonomy" id="1314785"/>
    <lineage>
        <taxon>Eukaryota</taxon>
        <taxon>Fungi</taxon>
        <taxon>Dikarya</taxon>
        <taxon>Basidiomycota</taxon>
        <taxon>Agaricomycotina</taxon>
        <taxon>Agaricomycetes</taxon>
        <taxon>Polyporales</taxon>
        <taxon>Laetiporus</taxon>
    </lineage>
</organism>
<feature type="non-terminal residue" evidence="1">
    <location>
        <position position="174"/>
    </location>
</feature>
<keyword evidence="2" id="KW-1185">Reference proteome</keyword>
<evidence type="ECO:0008006" key="3">
    <source>
        <dbReference type="Google" id="ProtNLM"/>
    </source>
</evidence>
<feature type="non-terminal residue" evidence="1">
    <location>
        <position position="1"/>
    </location>
</feature>